<evidence type="ECO:0000313" key="3">
    <source>
        <dbReference type="EMBL" id="STT52773.1"/>
    </source>
</evidence>
<dbReference type="EMBL" id="UGLB01000003">
    <property type="protein sequence ID" value="STT50375.1"/>
    <property type="molecule type" value="Genomic_DNA"/>
</dbReference>
<name>A0A377W931_KLEPN</name>
<evidence type="ECO:0000313" key="7">
    <source>
        <dbReference type="Proteomes" id="UP000255192"/>
    </source>
</evidence>
<evidence type="ECO:0000313" key="4">
    <source>
        <dbReference type="EMBL" id="STU71490.1"/>
    </source>
</evidence>
<evidence type="ECO:0000256" key="1">
    <source>
        <dbReference type="SAM" id="MobiDB-lite"/>
    </source>
</evidence>
<feature type="region of interest" description="Disordered" evidence="1">
    <location>
        <begin position="62"/>
        <end position="82"/>
    </location>
</feature>
<organism evidence="2 6">
    <name type="scientific">Klebsiella pneumoniae</name>
    <dbReference type="NCBI Taxonomy" id="573"/>
    <lineage>
        <taxon>Bacteria</taxon>
        <taxon>Pseudomonadati</taxon>
        <taxon>Pseudomonadota</taxon>
        <taxon>Gammaproteobacteria</taxon>
        <taxon>Enterobacterales</taxon>
        <taxon>Enterobacteriaceae</taxon>
        <taxon>Klebsiella/Raoultella group</taxon>
        <taxon>Klebsiella</taxon>
        <taxon>Klebsiella pneumoniae complex</taxon>
    </lineage>
</organism>
<dbReference type="Proteomes" id="UP000255192">
    <property type="component" value="Unassembled WGS sequence"/>
</dbReference>
<dbReference type="AlphaFoldDB" id="A0A377W931"/>
<sequence>MPPYWIAILNLHCGKNHSHRYDTLQQKQPVGFYDAQSLPDYQEEPPNQPKVDLYELDQRDTPDRKRIHNICGGPRHLDHEVS</sequence>
<evidence type="ECO:0000313" key="5">
    <source>
        <dbReference type="Proteomes" id="UP000254799"/>
    </source>
</evidence>
<protein>
    <submittedName>
        <fullName evidence="2">Uncharacterized protein</fullName>
    </submittedName>
</protein>
<gene>
    <name evidence="4" type="ORF">NCTC204_00490</name>
    <name evidence="3" type="ORF">NCTC8849_01320</name>
    <name evidence="2" type="ORF">NCTC9637_05362</name>
</gene>
<proteinExistence type="predicted"/>
<dbReference type="EMBL" id="UGLC01000002">
    <property type="protein sequence ID" value="STT52773.1"/>
    <property type="molecule type" value="Genomic_DNA"/>
</dbReference>
<evidence type="ECO:0000313" key="6">
    <source>
        <dbReference type="Proteomes" id="UP000255099"/>
    </source>
</evidence>
<dbReference type="Proteomes" id="UP000254799">
    <property type="component" value="Unassembled WGS sequence"/>
</dbReference>
<dbReference type="Proteomes" id="UP000255099">
    <property type="component" value="Unassembled WGS sequence"/>
</dbReference>
<dbReference type="EMBL" id="UGMD01000002">
    <property type="protein sequence ID" value="STU71490.1"/>
    <property type="molecule type" value="Genomic_DNA"/>
</dbReference>
<reference evidence="5 6" key="1">
    <citation type="submission" date="2018-06" db="EMBL/GenBank/DDBJ databases">
        <authorList>
            <consortium name="Pathogen Informatics"/>
            <person name="Doyle S."/>
        </authorList>
    </citation>
    <scope>NUCLEOTIDE SEQUENCE [LARGE SCALE GENOMIC DNA]</scope>
    <source>
        <strain evidence="4 7">NCTC204</strain>
        <strain evidence="3 5">NCTC8849</strain>
        <strain evidence="2 6">NCTC9637</strain>
    </source>
</reference>
<evidence type="ECO:0000313" key="2">
    <source>
        <dbReference type="EMBL" id="STT50375.1"/>
    </source>
</evidence>
<accession>A0A377W931</accession>